<comment type="subcellular location">
    <subcellularLocation>
        <location evidence="1">Endoplasmic reticulum membrane</location>
        <topology evidence="1">Single-pass type III membrane protein</topology>
    </subcellularLocation>
</comment>
<dbReference type="GO" id="GO:0018279">
    <property type="term" value="P:protein N-linked glycosylation via asparagine"/>
    <property type="evidence" value="ECO:0007669"/>
    <property type="project" value="TreeGrafter"/>
</dbReference>
<evidence type="ECO:0000313" key="11">
    <source>
        <dbReference type="EMBL" id="KIN01270.1"/>
    </source>
</evidence>
<evidence type="ECO:0000256" key="7">
    <source>
        <dbReference type="ARBA" id="ARBA00022989"/>
    </source>
</evidence>
<dbReference type="InterPro" id="IPR036330">
    <property type="entry name" value="Ost4p_sf"/>
</dbReference>
<evidence type="ECO:0000256" key="1">
    <source>
        <dbReference type="ARBA" id="ARBA00004643"/>
    </source>
</evidence>
<dbReference type="InterPro" id="IPR051307">
    <property type="entry name" value="OST4"/>
</dbReference>
<keyword evidence="7 10" id="KW-1133">Transmembrane helix</keyword>
<evidence type="ECO:0000256" key="6">
    <source>
        <dbReference type="ARBA" id="ARBA00022968"/>
    </source>
</evidence>
<keyword evidence="8 10" id="KW-0472">Membrane</keyword>
<dbReference type="InterPro" id="IPR018943">
    <property type="entry name" value="Oligosaccaryltransferase"/>
</dbReference>
<feature type="transmembrane region" description="Helical" evidence="10">
    <location>
        <begin position="7"/>
        <end position="28"/>
    </location>
</feature>
<evidence type="ECO:0000256" key="2">
    <source>
        <dbReference type="ARBA" id="ARBA00007685"/>
    </source>
</evidence>
<dbReference type="EMBL" id="KN832876">
    <property type="protein sequence ID" value="KIN01270.1"/>
    <property type="molecule type" value="Genomic_DNA"/>
</dbReference>
<sequence>MITDDELYRLAVFLGSATMLLIVLYHFLEVNAVEEPSENEKSRPSPSLAEAKVGTIVR</sequence>
<evidence type="ECO:0000313" key="12">
    <source>
        <dbReference type="Proteomes" id="UP000054321"/>
    </source>
</evidence>
<evidence type="ECO:0000256" key="3">
    <source>
        <dbReference type="ARBA" id="ARBA00017662"/>
    </source>
</evidence>
<reference evidence="11 12" key="1">
    <citation type="submission" date="2014-04" db="EMBL/GenBank/DDBJ databases">
        <authorList>
            <consortium name="DOE Joint Genome Institute"/>
            <person name="Kuo A."/>
            <person name="Martino E."/>
            <person name="Perotto S."/>
            <person name="Kohler A."/>
            <person name="Nagy L.G."/>
            <person name="Floudas D."/>
            <person name="Copeland A."/>
            <person name="Barry K.W."/>
            <person name="Cichocki N."/>
            <person name="Veneault-Fourrey C."/>
            <person name="LaButti K."/>
            <person name="Lindquist E.A."/>
            <person name="Lipzen A."/>
            <person name="Lundell T."/>
            <person name="Morin E."/>
            <person name="Murat C."/>
            <person name="Sun H."/>
            <person name="Tunlid A."/>
            <person name="Henrissat B."/>
            <person name="Grigoriev I.V."/>
            <person name="Hibbett D.S."/>
            <person name="Martin F."/>
            <person name="Nordberg H.P."/>
            <person name="Cantor M.N."/>
            <person name="Hua S.X."/>
        </authorList>
    </citation>
    <scope>NUCLEOTIDE SEQUENCE [LARGE SCALE GENOMIC DNA]</scope>
    <source>
        <strain evidence="11 12">Zn</strain>
    </source>
</reference>
<keyword evidence="6" id="KW-0735">Signal-anchor</keyword>
<evidence type="ECO:0000256" key="8">
    <source>
        <dbReference type="ARBA" id="ARBA00023136"/>
    </source>
</evidence>
<reference evidence="12" key="2">
    <citation type="submission" date="2015-01" db="EMBL/GenBank/DDBJ databases">
        <title>Evolutionary Origins and Diversification of the Mycorrhizal Mutualists.</title>
        <authorList>
            <consortium name="DOE Joint Genome Institute"/>
            <consortium name="Mycorrhizal Genomics Consortium"/>
            <person name="Kohler A."/>
            <person name="Kuo A."/>
            <person name="Nagy L.G."/>
            <person name="Floudas D."/>
            <person name="Copeland A."/>
            <person name="Barry K.W."/>
            <person name="Cichocki N."/>
            <person name="Veneault-Fourrey C."/>
            <person name="LaButti K."/>
            <person name="Lindquist E.A."/>
            <person name="Lipzen A."/>
            <person name="Lundell T."/>
            <person name="Morin E."/>
            <person name="Murat C."/>
            <person name="Riley R."/>
            <person name="Ohm R."/>
            <person name="Sun H."/>
            <person name="Tunlid A."/>
            <person name="Henrissat B."/>
            <person name="Grigoriev I.V."/>
            <person name="Hibbett D.S."/>
            <person name="Martin F."/>
        </authorList>
    </citation>
    <scope>NUCLEOTIDE SEQUENCE [LARGE SCALE GENOMIC DNA]</scope>
    <source>
        <strain evidence="12">Zn</strain>
    </source>
</reference>
<keyword evidence="5" id="KW-0256">Endoplasmic reticulum</keyword>
<dbReference type="Proteomes" id="UP000054321">
    <property type="component" value="Unassembled WGS sequence"/>
</dbReference>
<keyword evidence="4 10" id="KW-0812">Transmembrane</keyword>
<evidence type="ECO:0000256" key="10">
    <source>
        <dbReference type="SAM" id="Phobius"/>
    </source>
</evidence>
<feature type="region of interest" description="Disordered" evidence="9">
    <location>
        <begin position="34"/>
        <end position="58"/>
    </location>
</feature>
<dbReference type="InParanoid" id="A0A0C3HDI1"/>
<dbReference type="OrthoDB" id="2124077at2759"/>
<protein>
    <recommendedName>
        <fullName evidence="3">Dolichyl-diphosphooligosaccharide--protein glycosyltransferase subunit 4</fullName>
    </recommendedName>
</protein>
<comment type="similarity">
    <text evidence="2">Belongs to the OST4 family.</text>
</comment>
<evidence type="ECO:0000256" key="9">
    <source>
        <dbReference type="SAM" id="MobiDB-lite"/>
    </source>
</evidence>
<organism evidence="11 12">
    <name type="scientific">Oidiodendron maius (strain Zn)</name>
    <dbReference type="NCBI Taxonomy" id="913774"/>
    <lineage>
        <taxon>Eukaryota</taxon>
        <taxon>Fungi</taxon>
        <taxon>Dikarya</taxon>
        <taxon>Ascomycota</taxon>
        <taxon>Pezizomycotina</taxon>
        <taxon>Leotiomycetes</taxon>
        <taxon>Leotiomycetes incertae sedis</taxon>
        <taxon>Myxotrichaceae</taxon>
        <taxon>Oidiodendron</taxon>
    </lineage>
</organism>
<dbReference type="GO" id="GO:0008250">
    <property type="term" value="C:oligosaccharyltransferase complex"/>
    <property type="evidence" value="ECO:0007669"/>
    <property type="project" value="TreeGrafter"/>
</dbReference>
<dbReference type="HOGENOM" id="CLU_160806_1_1_1"/>
<accession>A0A0C3HDI1</accession>
<name>A0A0C3HDI1_OIDMZ</name>
<keyword evidence="12" id="KW-1185">Reference proteome</keyword>
<dbReference type="Pfam" id="PF10215">
    <property type="entry name" value="Ost4"/>
    <property type="match status" value="1"/>
</dbReference>
<dbReference type="PANTHER" id="PTHR48164:SF1">
    <property type="entry name" value="DOLICHYL-DIPHOSPHOOLIGOSACCHARIDE--PROTEIN GLYCOSYLTRANSFERASE SUBUNIT 4"/>
    <property type="match status" value="1"/>
</dbReference>
<gene>
    <name evidence="11" type="ORF">OIDMADRAFT_122538</name>
</gene>
<dbReference type="PANTHER" id="PTHR48164">
    <property type="entry name" value="DOLICHYL-DIPHOSPHOOLIGOSACCHARIDE--PROTEIN GLYCOSYLTRANSFERASE SUBUNIT 4"/>
    <property type="match status" value="1"/>
</dbReference>
<evidence type="ECO:0000256" key="5">
    <source>
        <dbReference type="ARBA" id="ARBA00022824"/>
    </source>
</evidence>
<evidence type="ECO:0000256" key="4">
    <source>
        <dbReference type="ARBA" id="ARBA00022692"/>
    </source>
</evidence>
<dbReference type="AlphaFoldDB" id="A0A0C3HDI1"/>
<dbReference type="SUPFAM" id="SSF103464">
    <property type="entry name" value="Oligosaccharyltransferase subunit ost4p"/>
    <property type="match status" value="1"/>
</dbReference>
<proteinExistence type="inferred from homology"/>